<comment type="caution">
    <text evidence="1">The sequence shown here is derived from an EMBL/GenBank/DDBJ whole genome shotgun (WGS) entry which is preliminary data.</text>
</comment>
<sequence length="212" mass="24431">MTNSISPELARFYAFFETTGLARLDGLDASYFRGLTDSEKQEAWNFLEKNLKFSVDSTCGLCLINPEMAVEKFKEHVRQPLDDGLYPEERRELEENRLLMLHLILSREPSPEYAEILTGFSASEFGESRAKFAEYLPVANVSERSLNVLKTMIFTETVRIALSCAASKFMAIWGYNFEFGDERYKALYRRLTSSEEEEKKAAIQQIENERSI</sequence>
<protein>
    <submittedName>
        <fullName evidence="1">Uncharacterized protein</fullName>
    </submittedName>
</protein>
<dbReference type="RefSeq" id="WP_161050395.1">
    <property type="nucleotide sequence ID" value="NZ_WWCR01000012.1"/>
</dbReference>
<dbReference type="EMBL" id="WWCR01000012">
    <property type="protein sequence ID" value="MYM73114.1"/>
    <property type="molecule type" value="Genomic_DNA"/>
</dbReference>
<evidence type="ECO:0000313" key="1">
    <source>
        <dbReference type="EMBL" id="MYM73114.1"/>
    </source>
</evidence>
<gene>
    <name evidence="1" type="ORF">GTP56_13035</name>
</gene>
<evidence type="ECO:0000313" key="2">
    <source>
        <dbReference type="Proteomes" id="UP000469734"/>
    </source>
</evidence>
<proteinExistence type="predicted"/>
<name>A0A7X4H1Y4_9BURK</name>
<accession>A0A7X4H1Y4</accession>
<organism evidence="1 2">
    <name type="scientific">Duganella margarita</name>
    <dbReference type="NCBI Taxonomy" id="2692170"/>
    <lineage>
        <taxon>Bacteria</taxon>
        <taxon>Pseudomonadati</taxon>
        <taxon>Pseudomonadota</taxon>
        <taxon>Betaproteobacteria</taxon>
        <taxon>Burkholderiales</taxon>
        <taxon>Oxalobacteraceae</taxon>
        <taxon>Telluria group</taxon>
        <taxon>Duganella</taxon>
    </lineage>
</organism>
<dbReference type="AlphaFoldDB" id="A0A7X4H1Y4"/>
<reference evidence="1 2" key="1">
    <citation type="submission" date="2019-12" db="EMBL/GenBank/DDBJ databases">
        <title>Novel species isolated from a subtropical stream in China.</title>
        <authorList>
            <person name="Lu H."/>
        </authorList>
    </citation>
    <scope>NUCLEOTIDE SEQUENCE [LARGE SCALE GENOMIC DNA]</scope>
    <source>
        <strain evidence="1 2">FT134W</strain>
    </source>
</reference>
<dbReference type="Proteomes" id="UP000469734">
    <property type="component" value="Unassembled WGS sequence"/>
</dbReference>